<dbReference type="PANTHER" id="PTHR21230:SF26">
    <property type="entry name" value="VESICLE TRANSPORT THROUGH INTERACTION WITH T-SNARES HOMOLOG 1A"/>
    <property type="match status" value="1"/>
</dbReference>
<dbReference type="InterPro" id="IPR038407">
    <property type="entry name" value="v-SNARE_N_sf"/>
</dbReference>
<keyword evidence="3" id="KW-0813">Transport</keyword>
<dbReference type="Gene3D" id="1.20.58.400">
    <property type="entry name" value="t-snare proteins"/>
    <property type="match status" value="1"/>
</dbReference>
<dbReference type="GO" id="GO:0006886">
    <property type="term" value="P:intracellular protein transport"/>
    <property type="evidence" value="ECO:0007669"/>
    <property type="project" value="InterPro"/>
</dbReference>
<dbReference type="CDD" id="cd15862">
    <property type="entry name" value="SNARE_Vti1"/>
    <property type="match status" value="1"/>
</dbReference>
<dbReference type="GO" id="GO:0031201">
    <property type="term" value="C:SNARE complex"/>
    <property type="evidence" value="ECO:0007669"/>
    <property type="project" value="TreeGrafter"/>
</dbReference>
<reference evidence="13 14" key="1">
    <citation type="journal article" date="2018" name="Front. Microbiol.">
        <title>Prospects for Fungal Bioremediation of Acidic Radioactive Waste Sites: Characterization and Genome Sequence of Rhodotorula taiwanensis MD1149.</title>
        <authorList>
            <person name="Tkavc R."/>
            <person name="Matrosova V.Y."/>
            <person name="Grichenko O.E."/>
            <person name="Gostincar C."/>
            <person name="Volpe R.P."/>
            <person name="Klimenkova P."/>
            <person name="Gaidamakova E.K."/>
            <person name="Zhou C.E."/>
            <person name="Stewart B.J."/>
            <person name="Lyman M.G."/>
            <person name="Malfatti S.A."/>
            <person name="Rubinfeld B."/>
            <person name="Courtot M."/>
            <person name="Singh J."/>
            <person name="Dalgard C.L."/>
            <person name="Hamilton T."/>
            <person name="Frey K.G."/>
            <person name="Gunde-Cimerman N."/>
            <person name="Dugan L."/>
            <person name="Daly M.J."/>
        </authorList>
    </citation>
    <scope>NUCLEOTIDE SEQUENCE [LARGE SCALE GENOMIC DNA]</scope>
    <source>
        <strain evidence="13 14">MD1149</strain>
    </source>
</reference>
<evidence type="ECO:0000256" key="7">
    <source>
        <dbReference type="ARBA" id="ARBA00023054"/>
    </source>
</evidence>
<evidence type="ECO:0000256" key="5">
    <source>
        <dbReference type="ARBA" id="ARBA00022927"/>
    </source>
</evidence>
<evidence type="ECO:0000313" key="14">
    <source>
        <dbReference type="Proteomes" id="UP000237144"/>
    </source>
</evidence>
<dbReference type="GO" id="GO:0042147">
    <property type="term" value="P:retrograde transport, endosome to Golgi"/>
    <property type="evidence" value="ECO:0007669"/>
    <property type="project" value="TreeGrafter"/>
</dbReference>
<evidence type="ECO:0000256" key="11">
    <source>
        <dbReference type="SAM" id="Phobius"/>
    </source>
</evidence>
<dbReference type="AlphaFoldDB" id="A0A2S5BJF1"/>
<protein>
    <recommendedName>
        <fullName evidence="12">t-SNARE coiled-coil homology domain-containing protein</fullName>
    </recommendedName>
</protein>
<evidence type="ECO:0000256" key="2">
    <source>
        <dbReference type="ARBA" id="ARBA00006108"/>
    </source>
</evidence>
<evidence type="ECO:0000313" key="13">
    <source>
        <dbReference type="EMBL" id="POY76888.1"/>
    </source>
</evidence>
<evidence type="ECO:0000256" key="9">
    <source>
        <dbReference type="SAM" id="Coils"/>
    </source>
</evidence>
<dbReference type="Pfam" id="PF05008">
    <property type="entry name" value="V-SNARE"/>
    <property type="match status" value="1"/>
</dbReference>
<feature type="region of interest" description="Disordered" evidence="10">
    <location>
        <begin position="107"/>
        <end position="126"/>
    </location>
</feature>
<comment type="subcellular location">
    <subcellularLocation>
        <location evidence="1">Membrane</location>
        <topology evidence="1">Single-pass type IV membrane protein</topology>
    </subcellularLocation>
</comment>
<dbReference type="FunFam" id="1.20.5.110:FF:000002">
    <property type="entry name" value="Vesicle transport through interaction with t-SNAREsB"/>
    <property type="match status" value="1"/>
</dbReference>
<dbReference type="SMART" id="SM00397">
    <property type="entry name" value="t_SNARE"/>
    <property type="match status" value="1"/>
</dbReference>
<dbReference type="GO" id="GO:0048280">
    <property type="term" value="P:vesicle fusion with Golgi apparatus"/>
    <property type="evidence" value="ECO:0007669"/>
    <property type="project" value="TreeGrafter"/>
</dbReference>
<comment type="similarity">
    <text evidence="2">Belongs to the VTI1 family.</text>
</comment>
<dbReference type="Pfam" id="PF12352">
    <property type="entry name" value="V-SNARE_C"/>
    <property type="match status" value="1"/>
</dbReference>
<dbReference type="GO" id="GO:0031902">
    <property type="term" value="C:late endosome membrane"/>
    <property type="evidence" value="ECO:0007669"/>
    <property type="project" value="TreeGrafter"/>
</dbReference>
<organism evidence="13 14">
    <name type="scientific">Rhodotorula taiwanensis</name>
    <dbReference type="NCBI Taxonomy" id="741276"/>
    <lineage>
        <taxon>Eukaryota</taxon>
        <taxon>Fungi</taxon>
        <taxon>Dikarya</taxon>
        <taxon>Basidiomycota</taxon>
        <taxon>Pucciniomycotina</taxon>
        <taxon>Microbotryomycetes</taxon>
        <taxon>Sporidiobolales</taxon>
        <taxon>Sporidiobolaceae</taxon>
        <taxon>Rhodotorula</taxon>
    </lineage>
</organism>
<dbReference type="GO" id="GO:0006896">
    <property type="term" value="P:Golgi to vacuole transport"/>
    <property type="evidence" value="ECO:0007669"/>
    <property type="project" value="TreeGrafter"/>
</dbReference>
<evidence type="ECO:0000256" key="1">
    <source>
        <dbReference type="ARBA" id="ARBA00004211"/>
    </source>
</evidence>
<dbReference type="GO" id="GO:0000149">
    <property type="term" value="F:SNARE binding"/>
    <property type="evidence" value="ECO:0007669"/>
    <property type="project" value="TreeGrafter"/>
</dbReference>
<keyword evidence="5" id="KW-0653">Protein transport</keyword>
<evidence type="ECO:0000256" key="4">
    <source>
        <dbReference type="ARBA" id="ARBA00022692"/>
    </source>
</evidence>
<proteinExistence type="inferred from homology"/>
<dbReference type="GO" id="GO:0005484">
    <property type="term" value="F:SNAP receptor activity"/>
    <property type="evidence" value="ECO:0007669"/>
    <property type="project" value="TreeGrafter"/>
</dbReference>
<dbReference type="OrthoDB" id="430637at2759"/>
<accession>A0A2S5BJF1</accession>
<dbReference type="PANTHER" id="PTHR21230">
    <property type="entry name" value="VESICLE TRANSPORT V-SNARE PROTEIN VTI1-RELATED"/>
    <property type="match status" value="1"/>
</dbReference>
<dbReference type="GO" id="GO:0005829">
    <property type="term" value="C:cytosol"/>
    <property type="evidence" value="ECO:0007669"/>
    <property type="project" value="GOC"/>
</dbReference>
<dbReference type="GO" id="GO:0016236">
    <property type="term" value="P:macroautophagy"/>
    <property type="evidence" value="ECO:0007669"/>
    <property type="project" value="TreeGrafter"/>
</dbReference>
<dbReference type="GO" id="GO:0012507">
    <property type="term" value="C:ER to Golgi transport vesicle membrane"/>
    <property type="evidence" value="ECO:0007669"/>
    <property type="project" value="TreeGrafter"/>
</dbReference>
<dbReference type="GO" id="GO:0005794">
    <property type="term" value="C:Golgi apparatus"/>
    <property type="evidence" value="ECO:0007669"/>
    <property type="project" value="TreeGrafter"/>
</dbReference>
<evidence type="ECO:0000256" key="3">
    <source>
        <dbReference type="ARBA" id="ARBA00022448"/>
    </source>
</evidence>
<evidence type="ECO:0000256" key="10">
    <source>
        <dbReference type="SAM" id="MobiDB-lite"/>
    </source>
</evidence>
<keyword evidence="4 11" id="KW-0812">Transmembrane</keyword>
<dbReference type="InterPro" id="IPR000727">
    <property type="entry name" value="T_SNARE_dom"/>
</dbReference>
<dbReference type="SUPFAM" id="SSF58038">
    <property type="entry name" value="SNARE fusion complex"/>
    <property type="match status" value="1"/>
</dbReference>
<feature type="compositionally biased region" description="Acidic residues" evidence="10">
    <location>
        <begin position="112"/>
        <end position="122"/>
    </location>
</feature>
<dbReference type="EMBL" id="PJQD01000001">
    <property type="protein sequence ID" value="POY76888.1"/>
    <property type="molecule type" value="Genomic_DNA"/>
</dbReference>
<gene>
    <name evidence="13" type="ORF">BMF94_0140</name>
</gene>
<keyword evidence="14" id="KW-1185">Reference proteome</keyword>
<feature type="coiled-coil region" evidence="9">
    <location>
        <begin position="41"/>
        <end position="85"/>
    </location>
</feature>
<keyword evidence="8 11" id="KW-0472">Membrane</keyword>
<evidence type="ECO:0000256" key="6">
    <source>
        <dbReference type="ARBA" id="ARBA00022989"/>
    </source>
</evidence>
<keyword evidence="7 9" id="KW-0175">Coiled coil</keyword>
<feature type="transmembrane region" description="Helical" evidence="11">
    <location>
        <begin position="210"/>
        <end position="228"/>
    </location>
</feature>
<comment type="caution">
    <text evidence="13">The sequence shown here is derived from an EMBL/GenBank/DDBJ whole genome shotgun (WGS) entry which is preliminary data.</text>
</comment>
<sequence>MTSTDPFSSYQREYLGLRASVLANLDTDVPRLRGEERKAAIRRVNMELDEVDEIVDQLEHEAKGKAKLMAQVRAYRQEVKGWKAKATSLATVSDRDLLLSSRPADAAYPIGSDDDEDDDDDVSSLSHTAAQRARLLQSTQTLNSSSGRLDNAHRLALENEQIGGETLRTLVGQRMQLQNANEHLDEADVSIGRASGTITKMIRLAYRQRIMIGGFVVFFVILIGLILWRKLR</sequence>
<name>A0A2S5BJF1_9BASI</name>
<dbReference type="SUPFAM" id="SSF47661">
    <property type="entry name" value="t-snare proteins"/>
    <property type="match status" value="1"/>
</dbReference>
<evidence type="ECO:0000259" key="12">
    <source>
        <dbReference type="SMART" id="SM00397"/>
    </source>
</evidence>
<dbReference type="Gene3D" id="1.20.5.110">
    <property type="match status" value="1"/>
</dbReference>
<dbReference type="STRING" id="741276.A0A2S5BJF1"/>
<feature type="domain" description="T-SNARE coiled-coil homology" evidence="12">
    <location>
        <begin position="134"/>
        <end position="201"/>
    </location>
</feature>
<dbReference type="GO" id="GO:0006891">
    <property type="term" value="P:intra-Golgi vesicle-mediated transport"/>
    <property type="evidence" value="ECO:0007669"/>
    <property type="project" value="TreeGrafter"/>
</dbReference>
<dbReference type="InterPro" id="IPR007705">
    <property type="entry name" value="Vesicle_trsprt_v-SNARE_N"/>
</dbReference>
<evidence type="ECO:0000256" key="8">
    <source>
        <dbReference type="ARBA" id="ARBA00023136"/>
    </source>
</evidence>
<dbReference type="GO" id="GO:0005789">
    <property type="term" value="C:endoplasmic reticulum membrane"/>
    <property type="evidence" value="ECO:0007669"/>
    <property type="project" value="TreeGrafter"/>
</dbReference>
<dbReference type="InterPro" id="IPR010989">
    <property type="entry name" value="SNARE"/>
</dbReference>
<dbReference type="Proteomes" id="UP000237144">
    <property type="component" value="Unassembled WGS sequence"/>
</dbReference>
<keyword evidence="6 11" id="KW-1133">Transmembrane helix</keyword>